<evidence type="ECO:0000259" key="6">
    <source>
        <dbReference type="PROSITE" id="PS51352"/>
    </source>
</evidence>
<dbReference type="PROSITE" id="PS00194">
    <property type="entry name" value="THIOREDOXIN_1"/>
    <property type="match status" value="1"/>
</dbReference>
<dbReference type="RefSeq" id="XP_007512162.1">
    <property type="nucleotide sequence ID" value="XM_007512100.1"/>
</dbReference>
<dbReference type="Gene3D" id="3.40.30.10">
    <property type="entry name" value="Glutaredoxin"/>
    <property type="match status" value="1"/>
</dbReference>
<evidence type="ECO:0000256" key="4">
    <source>
        <dbReference type="ARBA" id="ARBA00023284"/>
    </source>
</evidence>
<keyword evidence="1" id="KW-0813">Transport</keyword>
<dbReference type="KEGG" id="bpg:Bathy07g04530"/>
<evidence type="ECO:0000256" key="1">
    <source>
        <dbReference type="ARBA" id="ARBA00022448"/>
    </source>
</evidence>
<evidence type="ECO:0000256" key="5">
    <source>
        <dbReference type="SAM" id="MobiDB-lite"/>
    </source>
</evidence>
<evidence type="ECO:0000313" key="8">
    <source>
        <dbReference type="Proteomes" id="UP000198341"/>
    </source>
</evidence>
<dbReference type="InterPro" id="IPR036249">
    <property type="entry name" value="Thioredoxin-like_sf"/>
</dbReference>
<dbReference type="PANTHER" id="PTHR45663">
    <property type="entry name" value="GEO12009P1"/>
    <property type="match status" value="1"/>
</dbReference>
<dbReference type="PROSITE" id="PS51352">
    <property type="entry name" value="THIOREDOXIN_2"/>
    <property type="match status" value="1"/>
</dbReference>
<dbReference type="eggNOG" id="KOG0910">
    <property type="taxonomic scope" value="Eukaryota"/>
</dbReference>
<keyword evidence="3" id="KW-1015">Disulfide bond</keyword>
<gene>
    <name evidence="7" type="ORF">Bathy07g04530</name>
</gene>
<dbReference type="GeneID" id="19014942"/>
<dbReference type="InterPro" id="IPR017937">
    <property type="entry name" value="Thioredoxin_CS"/>
</dbReference>
<proteinExistence type="predicted"/>
<dbReference type="AlphaFoldDB" id="K8F2D4"/>
<dbReference type="CDD" id="cd02947">
    <property type="entry name" value="TRX_family"/>
    <property type="match status" value="1"/>
</dbReference>
<feature type="region of interest" description="Disordered" evidence="5">
    <location>
        <begin position="1"/>
        <end position="33"/>
    </location>
</feature>
<feature type="domain" description="Thioredoxin" evidence="6">
    <location>
        <begin position="56"/>
        <end position="171"/>
    </location>
</feature>
<organism evidence="7 8">
    <name type="scientific">Bathycoccus prasinos</name>
    <dbReference type="NCBI Taxonomy" id="41875"/>
    <lineage>
        <taxon>Eukaryota</taxon>
        <taxon>Viridiplantae</taxon>
        <taxon>Chlorophyta</taxon>
        <taxon>Mamiellophyceae</taxon>
        <taxon>Mamiellales</taxon>
        <taxon>Bathycoccaceae</taxon>
        <taxon>Bathycoccus</taxon>
    </lineage>
</organism>
<evidence type="ECO:0000256" key="2">
    <source>
        <dbReference type="ARBA" id="ARBA00022982"/>
    </source>
</evidence>
<dbReference type="NCBIfam" id="TIGR01068">
    <property type="entry name" value="thioredoxin"/>
    <property type="match status" value="1"/>
</dbReference>
<dbReference type="EMBL" id="FO082272">
    <property type="protein sequence ID" value="CCO66250.1"/>
    <property type="molecule type" value="Genomic_DNA"/>
</dbReference>
<dbReference type="SUPFAM" id="SSF52833">
    <property type="entry name" value="Thioredoxin-like"/>
    <property type="match status" value="1"/>
</dbReference>
<keyword evidence="2" id="KW-0249">Electron transport</keyword>
<dbReference type="OrthoDB" id="19690at2759"/>
<dbReference type="STRING" id="41875.K8F2D4"/>
<reference evidence="7 8" key="1">
    <citation type="submission" date="2011-10" db="EMBL/GenBank/DDBJ databases">
        <authorList>
            <person name="Genoscope - CEA"/>
        </authorList>
    </citation>
    <scope>NUCLEOTIDE SEQUENCE [LARGE SCALE GENOMIC DNA]</scope>
    <source>
        <strain evidence="7 8">RCC 1105</strain>
    </source>
</reference>
<sequence length="174" mass="19010">MATTISNSSAAMTTTTMKKNHHRTSYRFGGRSSVSNANNGLRAAAANKRTNRVNIITRASGAEDIIIVDDASFEKEVLQSETPVLIDFWATWCGPCKLISKVVEKAAPEFKGNLKIVKIETDPNPILVEKYEVYGLPTLMVFKDGQPVKGSKREGAINLAKLKDYLQSHGISPA</sequence>
<dbReference type="Proteomes" id="UP000198341">
    <property type="component" value="Chromosome 7"/>
</dbReference>
<keyword evidence="4" id="KW-0676">Redox-active center</keyword>
<protein>
    <submittedName>
        <fullName evidence="7">Thioredoxin</fullName>
    </submittedName>
</protein>
<evidence type="ECO:0000313" key="7">
    <source>
        <dbReference type="EMBL" id="CCO66250.1"/>
    </source>
</evidence>
<dbReference type="FunFam" id="3.40.30.10:FF:000001">
    <property type="entry name" value="Thioredoxin"/>
    <property type="match status" value="1"/>
</dbReference>
<name>K8F2D4_9CHLO</name>
<dbReference type="PANTHER" id="PTHR45663:SF22">
    <property type="entry name" value="THIOREDOXIN X, CHLOROPLASTIC"/>
    <property type="match status" value="1"/>
</dbReference>
<keyword evidence="8" id="KW-1185">Reference proteome</keyword>
<evidence type="ECO:0000256" key="3">
    <source>
        <dbReference type="ARBA" id="ARBA00023157"/>
    </source>
</evidence>
<accession>K8F2D4</accession>
<dbReference type="InterPro" id="IPR013766">
    <property type="entry name" value="Thioredoxin_domain"/>
</dbReference>
<dbReference type="Pfam" id="PF00085">
    <property type="entry name" value="Thioredoxin"/>
    <property type="match status" value="1"/>
</dbReference>
<dbReference type="GO" id="GO:0015035">
    <property type="term" value="F:protein-disulfide reductase activity"/>
    <property type="evidence" value="ECO:0007669"/>
    <property type="project" value="InterPro"/>
</dbReference>
<dbReference type="GO" id="GO:0005737">
    <property type="term" value="C:cytoplasm"/>
    <property type="evidence" value="ECO:0007669"/>
    <property type="project" value="TreeGrafter"/>
</dbReference>
<dbReference type="InterPro" id="IPR005746">
    <property type="entry name" value="Thioredoxin"/>
</dbReference>
<feature type="compositionally biased region" description="Low complexity" evidence="5">
    <location>
        <begin position="1"/>
        <end position="17"/>
    </location>
</feature>
<dbReference type="PRINTS" id="PR00421">
    <property type="entry name" value="THIOREDOXIN"/>
</dbReference>